<feature type="region of interest" description="Disordered" evidence="12">
    <location>
        <begin position="59"/>
        <end position="95"/>
    </location>
</feature>
<evidence type="ECO:0000256" key="12">
    <source>
        <dbReference type="SAM" id="MobiDB-lite"/>
    </source>
</evidence>
<evidence type="ECO:0000256" key="4">
    <source>
        <dbReference type="ARBA" id="ARBA00022782"/>
    </source>
</evidence>
<dbReference type="CDD" id="cd20028">
    <property type="entry name" value="FH_FOXL2"/>
    <property type="match status" value="1"/>
</dbReference>
<keyword evidence="2" id="KW-1017">Isopeptide bond</keyword>
<evidence type="ECO:0000313" key="15">
    <source>
        <dbReference type="Proteomes" id="UP001458880"/>
    </source>
</evidence>
<proteinExistence type="predicted"/>
<dbReference type="Gene3D" id="1.10.10.10">
    <property type="entry name" value="Winged helix-like DNA-binding domain superfamily/Winged helix DNA-binding domain"/>
    <property type="match status" value="1"/>
</dbReference>
<dbReference type="Proteomes" id="UP001458880">
    <property type="component" value="Unassembled WGS sequence"/>
</dbReference>
<gene>
    <name evidence="14" type="ORF">QE152_g10999</name>
</gene>
<dbReference type="SMART" id="SM00339">
    <property type="entry name" value="FH"/>
    <property type="match status" value="1"/>
</dbReference>
<evidence type="ECO:0000256" key="11">
    <source>
        <dbReference type="PROSITE-ProRule" id="PRU00089"/>
    </source>
</evidence>
<name>A0AAW1LP29_POPJA</name>
<dbReference type="GO" id="GO:0005634">
    <property type="term" value="C:nucleus"/>
    <property type="evidence" value="ECO:0007669"/>
    <property type="project" value="UniProtKB-SubCell"/>
</dbReference>
<dbReference type="InterPro" id="IPR030456">
    <property type="entry name" value="TF_fork_head_CS_2"/>
</dbReference>
<dbReference type="InterPro" id="IPR050211">
    <property type="entry name" value="FOX_domain-containing"/>
</dbReference>
<dbReference type="InterPro" id="IPR018122">
    <property type="entry name" value="TF_fork_head_CS_1"/>
</dbReference>
<accession>A0AAW1LP29</accession>
<keyword evidence="5" id="KW-0832">Ubl conjugation</keyword>
<evidence type="ECO:0000259" key="13">
    <source>
        <dbReference type="PROSITE" id="PS50039"/>
    </source>
</evidence>
<dbReference type="InterPro" id="IPR036390">
    <property type="entry name" value="WH_DNA-bd_sf"/>
</dbReference>
<dbReference type="SUPFAM" id="SSF46785">
    <property type="entry name" value="Winged helix' DNA-binding domain"/>
    <property type="match status" value="1"/>
</dbReference>
<protein>
    <recommendedName>
        <fullName evidence="10">Forkhead box protein L2</fullName>
    </recommendedName>
</protein>
<sequence>MSTDPVAFLFFQLCKGLSNSYFFIESVSTPNYSSTSQSSEQTKLRYFLTKFSIVSGVSTPNYSSTSQSSEQTEEPRTSSNSSQSPQPSSSNPQTKPPYSYVALIAMAIQSSHLKRATLSEIYSYITTKFPYFERNKKGWQNSIRHNLSLNECFVKVPREGGGERKGNYWTLDPQYEDMFENGNFRRRRRMKRPYRSTQPYPKNYFGEHLGQHGLTLPRNIFSPTTYPSTYSRYETSSWLGQTQLAYSSCGSPAAYTQQGYPPPAPFSPCSMRQDGSRYPAYWPPETDYAGALSSPNTDSQLVLW</sequence>
<evidence type="ECO:0000313" key="14">
    <source>
        <dbReference type="EMBL" id="KAK9737137.1"/>
    </source>
</evidence>
<dbReference type="EMBL" id="JASPKY010000104">
    <property type="protein sequence ID" value="KAK9737137.1"/>
    <property type="molecule type" value="Genomic_DNA"/>
</dbReference>
<dbReference type="AlphaFoldDB" id="A0AAW1LP29"/>
<dbReference type="InterPro" id="IPR047515">
    <property type="entry name" value="FH_FOXL2"/>
</dbReference>
<keyword evidence="15" id="KW-1185">Reference proteome</keyword>
<keyword evidence="8" id="KW-0804">Transcription</keyword>
<dbReference type="PANTHER" id="PTHR11829:SF411">
    <property type="entry name" value="FORKHEAD BOX PROTEIN L2"/>
    <property type="match status" value="1"/>
</dbReference>
<dbReference type="InterPro" id="IPR001766">
    <property type="entry name" value="Fork_head_dom"/>
</dbReference>
<keyword evidence="6" id="KW-0805">Transcription regulation</keyword>
<dbReference type="PROSITE" id="PS00657">
    <property type="entry name" value="FORK_HEAD_1"/>
    <property type="match status" value="1"/>
</dbReference>
<dbReference type="GO" id="GO:0030154">
    <property type="term" value="P:cell differentiation"/>
    <property type="evidence" value="ECO:0007669"/>
    <property type="project" value="UniProtKB-KW"/>
</dbReference>
<feature type="compositionally biased region" description="Low complexity" evidence="12">
    <location>
        <begin position="59"/>
        <end position="70"/>
    </location>
</feature>
<evidence type="ECO:0000256" key="7">
    <source>
        <dbReference type="ARBA" id="ARBA00023125"/>
    </source>
</evidence>
<organism evidence="14 15">
    <name type="scientific">Popillia japonica</name>
    <name type="common">Japanese beetle</name>
    <dbReference type="NCBI Taxonomy" id="7064"/>
    <lineage>
        <taxon>Eukaryota</taxon>
        <taxon>Metazoa</taxon>
        <taxon>Ecdysozoa</taxon>
        <taxon>Arthropoda</taxon>
        <taxon>Hexapoda</taxon>
        <taxon>Insecta</taxon>
        <taxon>Pterygota</taxon>
        <taxon>Neoptera</taxon>
        <taxon>Endopterygota</taxon>
        <taxon>Coleoptera</taxon>
        <taxon>Polyphaga</taxon>
        <taxon>Scarabaeiformia</taxon>
        <taxon>Scarabaeidae</taxon>
        <taxon>Rutelinae</taxon>
        <taxon>Popillia</taxon>
    </lineage>
</organism>
<evidence type="ECO:0000256" key="10">
    <source>
        <dbReference type="ARBA" id="ARBA00034872"/>
    </source>
</evidence>
<evidence type="ECO:0000256" key="6">
    <source>
        <dbReference type="ARBA" id="ARBA00023015"/>
    </source>
</evidence>
<keyword evidence="3" id="KW-0597">Phosphoprotein</keyword>
<dbReference type="PRINTS" id="PR00053">
    <property type="entry name" value="FORKHEAD"/>
</dbReference>
<dbReference type="GO" id="GO:0000978">
    <property type="term" value="F:RNA polymerase II cis-regulatory region sequence-specific DNA binding"/>
    <property type="evidence" value="ECO:0007669"/>
    <property type="project" value="TreeGrafter"/>
</dbReference>
<dbReference type="GO" id="GO:0009653">
    <property type="term" value="P:anatomical structure morphogenesis"/>
    <property type="evidence" value="ECO:0007669"/>
    <property type="project" value="TreeGrafter"/>
</dbReference>
<evidence type="ECO:0000256" key="2">
    <source>
        <dbReference type="ARBA" id="ARBA00022499"/>
    </source>
</evidence>
<dbReference type="GO" id="GO:0000981">
    <property type="term" value="F:DNA-binding transcription factor activity, RNA polymerase II-specific"/>
    <property type="evidence" value="ECO:0007669"/>
    <property type="project" value="TreeGrafter"/>
</dbReference>
<evidence type="ECO:0000256" key="5">
    <source>
        <dbReference type="ARBA" id="ARBA00022843"/>
    </source>
</evidence>
<dbReference type="PROSITE" id="PS00658">
    <property type="entry name" value="FORK_HEAD_2"/>
    <property type="match status" value="1"/>
</dbReference>
<keyword evidence="9 11" id="KW-0539">Nucleus</keyword>
<dbReference type="InterPro" id="IPR036388">
    <property type="entry name" value="WH-like_DNA-bd_sf"/>
</dbReference>
<feature type="DNA-binding region" description="Fork-head" evidence="11">
    <location>
        <begin position="95"/>
        <end position="189"/>
    </location>
</feature>
<dbReference type="PANTHER" id="PTHR11829">
    <property type="entry name" value="FORKHEAD BOX PROTEIN"/>
    <property type="match status" value="1"/>
</dbReference>
<feature type="compositionally biased region" description="Low complexity" evidence="12">
    <location>
        <begin position="77"/>
        <end position="93"/>
    </location>
</feature>
<keyword evidence="7 11" id="KW-0238">DNA-binding</keyword>
<evidence type="ECO:0000256" key="1">
    <source>
        <dbReference type="ARBA" id="ARBA00004123"/>
    </source>
</evidence>
<keyword evidence="4" id="KW-0221">Differentiation</keyword>
<evidence type="ECO:0000256" key="9">
    <source>
        <dbReference type="ARBA" id="ARBA00023242"/>
    </source>
</evidence>
<comment type="caution">
    <text evidence="14">The sequence shown here is derived from an EMBL/GenBank/DDBJ whole genome shotgun (WGS) entry which is preliminary data.</text>
</comment>
<dbReference type="FunFam" id="1.10.10.10:FF:000016">
    <property type="entry name" value="Forkhead box protein I1"/>
    <property type="match status" value="1"/>
</dbReference>
<dbReference type="PROSITE" id="PS50039">
    <property type="entry name" value="FORK_HEAD_3"/>
    <property type="match status" value="1"/>
</dbReference>
<feature type="domain" description="Fork-head" evidence="13">
    <location>
        <begin position="95"/>
        <end position="189"/>
    </location>
</feature>
<dbReference type="Pfam" id="PF00250">
    <property type="entry name" value="Forkhead"/>
    <property type="match status" value="1"/>
</dbReference>
<reference evidence="14 15" key="1">
    <citation type="journal article" date="2024" name="BMC Genomics">
        <title>De novo assembly and annotation of Popillia japonica's genome with initial clues to its potential as an invasive pest.</title>
        <authorList>
            <person name="Cucini C."/>
            <person name="Boschi S."/>
            <person name="Funari R."/>
            <person name="Cardaioli E."/>
            <person name="Iannotti N."/>
            <person name="Marturano G."/>
            <person name="Paoli F."/>
            <person name="Bruttini M."/>
            <person name="Carapelli A."/>
            <person name="Frati F."/>
            <person name="Nardi F."/>
        </authorList>
    </citation>
    <scope>NUCLEOTIDE SEQUENCE [LARGE SCALE GENOMIC DNA]</scope>
    <source>
        <strain evidence="14">DMR45628</strain>
    </source>
</reference>
<evidence type="ECO:0000256" key="8">
    <source>
        <dbReference type="ARBA" id="ARBA00023163"/>
    </source>
</evidence>
<evidence type="ECO:0000256" key="3">
    <source>
        <dbReference type="ARBA" id="ARBA00022553"/>
    </source>
</evidence>
<comment type="subcellular location">
    <subcellularLocation>
        <location evidence="1 11">Nucleus</location>
    </subcellularLocation>
</comment>